<comment type="similarity">
    <text evidence="1">Belongs to the ComF/GntX family.</text>
</comment>
<dbReference type="InterPro" id="IPR051910">
    <property type="entry name" value="ComF/GntX_DNA_util-trans"/>
</dbReference>
<dbReference type="Gene3D" id="3.40.50.2020">
    <property type="match status" value="1"/>
</dbReference>
<dbReference type="PANTHER" id="PTHR47505:SF1">
    <property type="entry name" value="DNA UTILIZATION PROTEIN YHGH"/>
    <property type="match status" value="1"/>
</dbReference>
<evidence type="ECO:0000313" key="4">
    <source>
        <dbReference type="Proteomes" id="UP000316253"/>
    </source>
</evidence>
<sequence length="231" mass="26077">MALLDYFLPLSCSRCHRLVETVCFDCLNQLEIVRQPLSGDPTITVVARFGYFTDLIKELIVRLKYLDQPWLGSVLGQTLLADIVQLNPVDYCLPVPMTATRRLERGYNQAKLLARASPCSKIDHLFIRLPSQRQAALSAEERHNLAQVFDWRQPIPDWLAGSSVLIIDDVLTTGATVSRLVERLRQAKVKEIQVLVLALAEPTTDHWPESEVALITQNSGQDWFDQLAGKI</sequence>
<gene>
    <name evidence="3" type="ORF">CEO22_315</name>
</gene>
<evidence type="ECO:0000313" key="3">
    <source>
        <dbReference type="EMBL" id="TSC65874.1"/>
    </source>
</evidence>
<evidence type="ECO:0000259" key="2">
    <source>
        <dbReference type="Pfam" id="PF00156"/>
    </source>
</evidence>
<dbReference type="GO" id="GO:0016757">
    <property type="term" value="F:glycosyltransferase activity"/>
    <property type="evidence" value="ECO:0007669"/>
    <property type="project" value="UniProtKB-KW"/>
</dbReference>
<dbReference type="PANTHER" id="PTHR47505">
    <property type="entry name" value="DNA UTILIZATION PROTEIN YHGH"/>
    <property type="match status" value="1"/>
</dbReference>
<reference evidence="3 4" key="1">
    <citation type="submission" date="2017-08" db="EMBL/GenBank/DDBJ databases">
        <title>Mechanisms for carbon and nitrogen cycling indicate functional differentiation within the Candidate Phyla Radiation.</title>
        <authorList>
            <person name="Danczak R.E."/>
            <person name="Johnston M.D."/>
            <person name="Kenah C."/>
            <person name="Slattery M."/>
            <person name="Wrighton K.C."/>
            <person name="Wilkins M.J."/>
        </authorList>
    </citation>
    <scope>NUCLEOTIDE SEQUENCE [LARGE SCALE GENOMIC DNA]</scope>
    <source>
        <strain evidence="3">Gr01-1014_85</strain>
    </source>
</reference>
<organism evidence="3 4">
    <name type="scientific">Candidatus Berkelbacteria bacterium Gr01-1014_85</name>
    <dbReference type="NCBI Taxonomy" id="2017150"/>
    <lineage>
        <taxon>Bacteria</taxon>
        <taxon>Candidatus Berkelbacteria</taxon>
    </lineage>
</organism>
<dbReference type="SUPFAM" id="SSF53271">
    <property type="entry name" value="PRTase-like"/>
    <property type="match status" value="1"/>
</dbReference>
<keyword evidence="3" id="KW-0328">Glycosyltransferase</keyword>
<dbReference type="AlphaFoldDB" id="A0A554JC20"/>
<dbReference type="CDD" id="cd06223">
    <property type="entry name" value="PRTases_typeI"/>
    <property type="match status" value="1"/>
</dbReference>
<name>A0A554JC20_9BACT</name>
<feature type="domain" description="Phosphoribosyltransferase" evidence="2">
    <location>
        <begin position="159"/>
        <end position="218"/>
    </location>
</feature>
<keyword evidence="3" id="KW-0808">Transferase</keyword>
<comment type="caution">
    <text evidence="3">The sequence shown here is derived from an EMBL/GenBank/DDBJ whole genome shotgun (WGS) entry which is preliminary data.</text>
</comment>
<dbReference type="EMBL" id="VMFD01000024">
    <property type="protein sequence ID" value="TSC65874.1"/>
    <property type="molecule type" value="Genomic_DNA"/>
</dbReference>
<dbReference type="Pfam" id="PF00156">
    <property type="entry name" value="Pribosyltran"/>
    <property type="match status" value="1"/>
</dbReference>
<dbReference type="Proteomes" id="UP000316253">
    <property type="component" value="Unassembled WGS sequence"/>
</dbReference>
<proteinExistence type="inferred from homology"/>
<protein>
    <submittedName>
        <fullName evidence="3">Phosphoribosyltransferase</fullName>
    </submittedName>
</protein>
<evidence type="ECO:0000256" key="1">
    <source>
        <dbReference type="ARBA" id="ARBA00008007"/>
    </source>
</evidence>
<dbReference type="InterPro" id="IPR029057">
    <property type="entry name" value="PRTase-like"/>
</dbReference>
<dbReference type="InterPro" id="IPR000836">
    <property type="entry name" value="PRTase_dom"/>
</dbReference>
<accession>A0A554JC20</accession>